<dbReference type="KEGG" id="otr:OTERR_07600"/>
<dbReference type="RefSeq" id="WP_149424919.1">
    <property type="nucleotide sequence ID" value="NZ_CP022579.1"/>
</dbReference>
<feature type="region of interest" description="Disordered" evidence="1">
    <location>
        <begin position="1"/>
        <end position="84"/>
    </location>
</feature>
<evidence type="ECO:0000256" key="1">
    <source>
        <dbReference type="SAM" id="MobiDB-lite"/>
    </source>
</evidence>
<name>A0A5C1E5N2_9RHOO</name>
<reference evidence="2 3" key="1">
    <citation type="submission" date="2017-07" db="EMBL/GenBank/DDBJ databases">
        <title>Complete genome sequence of Oryzomicrobium terrae TPP412.</title>
        <authorList>
            <person name="Chiu L.-W."/>
            <person name="Lo K.-J."/>
            <person name="Tsai Y.-M."/>
            <person name="Lin S.-S."/>
            <person name="Kuo C.-H."/>
            <person name="Liu C.-T."/>
        </authorList>
    </citation>
    <scope>NUCLEOTIDE SEQUENCE [LARGE SCALE GENOMIC DNA]</scope>
    <source>
        <strain evidence="2 3">TPP412</strain>
    </source>
</reference>
<evidence type="ECO:0000313" key="2">
    <source>
        <dbReference type="EMBL" id="QEL64236.1"/>
    </source>
</evidence>
<protein>
    <submittedName>
        <fullName evidence="2">Uncharacterized protein</fullName>
    </submittedName>
</protein>
<dbReference type="Proteomes" id="UP000323671">
    <property type="component" value="Chromosome"/>
</dbReference>
<accession>A0A5C1E5N2</accession>
<dbReference type="AlphaFoldDB" id="A0A5C1E5N2"/>
<organism evidence="2 3">
    <name type="scientific">Oryzomicrobium terrae</name>
    <dbReference type="NCBI Taxonomy" id="1735038"/>
    <lineage>
        <taxon>Bacteria</taxon>
        <taxon>Pseudomonadati</taxon>
        <taxon>Pseudomonadota</taxon>
        <taxon>Betaproteobacteria</taxon>
        <taxon>Rhodocyclales</taxon>
        <taxon>Rhodocyclaceae</taxon>
        <taxon>Oryzomicrobium</taxon>
    </lineage>
</organism>
<keyword evidence="3" id="KW-1185">Reference proteome</keyword>
<sequence>MTLIPPPPPPGNGDGNAPKRRRFLAAAPSVPLPEAANEPHRAPAPAVDDDFPLLTEVVSPAPAKPKAEALSVPRQLPPHLAETAAPAPLTSLATPLSADLARALEARLADALPQIIEAAQDAALAVLHQRIELATQAAIEGALADLLRAAPPLPNDPQPT</sequence>
<feature type="compositionally biased region" description="Pro residues" evidence="1">
    <location>
        <begin position="1"/>
        <end position="11"/>
    </location>
</feature>
<gene>
    <name evidence="2" type="ORF">OTERR_07600</name>
</gene>
<proteinExistence type="predicted"/>
<evidence type="ECO:0000313" key="3">
    <source>
        <dbReference type="Proteomes" id="UP000323671"/>
    </source>
</evidence>
<dbReference type="EMBL" id="CP022579">
    <property type="protein sequence ID" value="QEL64236.1"/>
    <property type="molecule type" value="Genomic_DNA"/>
</dbReference>